<keyword evidence="2" id="KW-1185">Reference proteome</keyword>
<evidence type="ECO:0000313" key="3">
    <source>
        <dbReference type="WBParaSite" id="SCUD_0000651901-mRNA-1"/>
    </source>
</evidence>
<protein>
    <submittedName>
        <fullName evidence="3">RH1 domain-containing protein</fullName>
    </submittedName>
</protein>
<reference evidence="1 2" key="2">
    <citation type="submission" date="2018-11" db="EMBL/GenBank/DDBJ databases">
        <authorList>
            <consortium name="Pathogen Informatics"/>
        </authorList>
    </citation>
    <scope>NUCLEOTIDE SEQUENCE [LARGE SCALE GENOMIC DNA]</scope>
    <source>
        <strain evidence="1">Dakar</strain>
        <strain evidence="2">Dakar, Senegal</strain>
    </source>
</reference>
<proteinExistence type="predicted"/>
<dbReference type="WBParaSite" id="SCUD_0000651901-mRNA-1">
    <property type="protein sequence ID" value="SCUD_0000651901-mRNA-1"/>
    <property type="gene ID" value="SCUD_0000651901"/>
</dbReference>
<dbReference type="STRING" id="6186.A0A183JUX6"/>
<dbReference type="Proteomes" id="UP000279833">
    <property type="component" value="Unassembled WGS sequence"/>
</dbReference>
<reference evidence="3" key="1">
    <citation type="submission" date="2016-06" db="UniProtKB">
        <authorList>
            <consortium name="WormBaseParasite"/>
        </authorList>
    </citation>
    <scope>IDENTIFICATION</scope>
</reference>
<gene>
    <name evidence="1" type="ORF">SCUD_LOCUS6517</name>
</gene>
<dbReference type="AlphaFoldDB" id="A0A183JUX6"/>
<name>A0A183JUX6_9TREM</name>
<evidence type="ECO:0000313" key="2">
    <source>
        <dbReference type="Proteomes" id="UP000279833"/>
    </source>
</evidence>
<evidence type="ECO:0000313" key="1">
    <source>
        <dbReference type="EMBL" id="VDP04879.1"/>
    </source>
</evidence>
<dbReference type="EMBL" id="UZAK01014907">
    <property type="protein sequence ID" value="VDP04879.1"/>
    <property type="molecule type" value="Genomic_DNA"/>
</dbReference>
<accession>A0A183JUX6</accession>
<sequence>MNELYKNRFDTDHLHDTVISELQKIESILNSLNQFVRDKFNEYPELISYIQELEDILTGLIKLYNESNKITNEDLEHAYKQSSDFLAEFQSDTTCFDTEEVVEKIPLKIHTEIDVDNNANCISNLSSIKTTTQPELLGK</sequence>
<organism evidence="3">
    <name type="scientific">Schistosoma curassoni</name>
    <dbReference type="NCBI Taxonomy" id="6186"/>
    <lineage>
        <taxon>Eukaryota</taxon>
        <taxon>Metazoa</taxon>
        <taxon>Spiralia</taxon>
        <taxon>Lophotrochozoa</taxon>
        <taxon>Platyhelminthes</taxon>
        <taxon>Trematoda</taxon>
        <taxon>Digenea</taxon>
        <taxon>Strigeidida</taxon>
        <taxon>Schistosomatoidea</taxon>
        <taxon>Schistosomatidae</taxon>
        <taxon>Schistosoma</taxon>
    </lineage>
</organism>